<keyword evidence="1" id="KW-0472">Membrane</keyword>
<gene>
    <name evidence="2" type="ORF">X975_01191</name>
</gene>
<accession>A0A087TKE1</accession>
<keyword evidence="1" id="KW-1133">Transmembrane helix</keyword>
<reference evidence="2 3" key="1">
    <citation type="submission" date="2013-11" db="EMBL/GenBank/DDBJ databases">
        <title>Genome sequencing of Stegodyphus mimosarum.</title>
        <authorList>
            <person name="Bechsgaard J."/>
        </authorList>
    </citation>
    <scope>NUCLEOTIDE SEQUENCE [LARGE SCALE GENOMIC DNA]</scope>
</reference>
<sequence length="96" mass="10900">MKYILSYEIVIYIIIYTLQVCICASNWPLKSDAQTKLLEDDELDGAVTFYILHSLEPSDVDPVYFPRGTVTIHSLRNDPVYSIQGSSLSISEIEQL</sequence>
<feature type="transmembrane region" description="Helical" evidence="1">
    <location>
        <begin position="9"/>
        <end position="29"/>
    </location>
</feature>
<feature type="non-terminal residue" evidence="2">
    <location>
        <position position="96"/>
    </location>
</feature>
<keyword evidence="1" id="KW-0812">Transmembrane</keyword>
<dbReference type="Proteomes" id="UP000054359">
    <property type="component" value="Unassembled WGS sequence"/>
</dbReference>
<evidence type="ECO:0000313" key="3">
    <source>
        <dbReference type="Proteomes" id="UP000054359"/>
    </source>
</evidence>
<protein>
    <submittedName>
        <fullName evidence="2">Uncharacterized protein</fullName>
    </submittedName>
</protein>
<organism evidence="2 3">
    <name type="scientific">Stegodyphus mimosarum</name>
    <name type="common">African social velvet spider</name>
    <dbReference type="NCBI Taxonomy" id="407821"/>
    <lineage>
        <taxon>Eukaryota</taxon>
        <taxon>Metazoa</taxon>
        <taxon>Ecdysozoa</taxon>
        <taxon>Arthropoda</taxon>
        <taxon>Chelicerata</taxon>
        <taxon>Arachnida</taxon>
        <taxon>Araneae</taxon>
        <taxon>Araneomorphae</taxon>
        <taxon>Entelegynae</taxon>
        <taxon>Eresoidea</taxon>
        <taxon>Eresidae</taxon>
        <taxon>Stegodyphus</taxon>
    </lineage>
</organism>
<dbReference type="OrthoDB" id="1894652at2759"/>
<name>A0A087TKE1_STEMI</name>
<evidence type="ECO:0000313" key="2">
    <source>
        <dbReference type="EMBL" id="KFM65580.1"/>
    </source>
</evidence>
<dbReference type="EMBL" id="KK115626">
    <property type="protein sequence ID" value="KFM65580.1"/>
    <property type="molecule type" value="Genomic_DNA"/>
</dbReference>
<proteinExistence type="predicted"/>
<dbReference type="AlphaFoldDB" id="A0A087TKE1"/>
<keyword evidence="3" id="KW-1185">Reference proteome</keyword>
<evidence type="ECO:0000256" key="1">
    <source>
        <dbReference type="SAM" id="Phobius"/>
    </source>
</evidence>